<gene>
    <name evidence="2" type="ORF">PoB_002243000</name>
</gene>
<evidence type="ECO:0000313" key="3">
    <source>
        <dbReference type="Proteomes" id="UP000735302"/>
    </source>
</evidence>
<keyword evidence="1" id="KW-0732">Signal</keyword>
<evidence type="ECO:0000313" key="2">
    <source>
        <dbReference type="EMBL" id="GFN95924.1"/>
    </source>
</evidence>
<evidence type="ECO:0000256" key="1">
    <source>
        <dbReference type="SAM" id="SignalP"/>
    </source>
</evidence>
<accession>A0AAV3ZLC1</accession>
<comment type="caution">
    <text evidence="2">The sequence shown here is derived from an EMBL/GenBank/DDBJ whole genome shotgun (WGS) entry which is preliminary data.</text>
</comment>
<dbReference type="AlphaFoldDB" id="A0AAV3ZLC1"/>
<protein>
    <submittedName>
        <fullName evidence="2">Uncharacterized protein</fullName>
    </submittedName>
</protein>
<sequence length="181" mass="20784">MAAISKISFFVVSALLGFTVSKDEPKSKWMLSFSCWYAKVLPHCNFYCFPFRGKVYGCEKPGVKTCHGRDYKYRKGNSEYTCRTSSSSSWWERKCFGCDFGRSCYRVGSEAILHHTQCMCERKKCIDRGGSKELVHIAMGCFKDEKCHPVGSEVSTLKFAMCERKKCVNQNGYNKFVRVGW</sequence>
<dbReference type="Proteomes" id="UP000735302">
    <property type="component" value="Unassembled WGS sequence"/>
</dbReference>
<feature type="non-terminal residue" evidence="2">
    <location>
        <position position="181"/>
    </location>
</feature>
<feature type="chain" id="PRO_5043450159" evidence="1">
    <location>
        <begin position="22"/>
        <end position="181"/>
    </location>
</feature>
<feature type="signal peptide" evidence="1">
    <location>
        <begin position="1"/>
        <end position="21"/>
    </location>
</feature>
<keyword evidence="3" id="KW-1185">Reference proteome</keyword>
<reference evidence="2 3" key="1">
    <citation type="journal article" date="2021" name="Elife">
        <title>Chloroplast acquisition without the gene transfer in kleptoplastic sea slugs, Plakobranchus ocellatus.</title>
        <authorList>
            <person name="Maeda T."/>
            <person name="Takahashi S."/>
            <person name="Yoshida T."/>
            <person name="Shimamura S."/>
            <person name="Takaki Y."/>
            <person name="Nagai Y."/>
            <person name="Toyoda A."/>
            <person name="Suzuki Y."/>
            <person name="Arimoto A."/>
            <person name="Ishii H."/>
            <person name="Satoh N."/>
            <person name="Nishiyama T."/>
            <person name="Hasebe M."/>
            <person name="Maruyama T."/>
            <person name="Minagawa J."/>
            <person name="Obokata J."/>
            <person name="Shigenobu S."/>
        </authorList>
    </citation>
    <scope>NUCLEOTIDE SEQUENCE [LARGE SCALE GENOMIC DNA]</scope>
</reference>
<dbReference type="EMBL" id="BLXT01002584">
    <property type="protein sequence ID" value="GFN95924.1"/>
    <property type="molecule type" value="Genomic_DNA"/>
</dbReference>
<organism evidence="2 3">
    <name type="scientific">Plakobranchus ocellatus</name>
    <dbReference type="NCBI Taxonomy" id="259542"/>
    <lineage>
        <taxon>Eukaryota</taxon>
        <taxon>Metazoa</taxon>
        <taxon>Spiralia</taxon>
        <taxon>Lophotrochozoa</taxon>
        <taxon>Mollusca</taxon>
        <taxon>Gastropoda</taxon>
        <taxon>Heterobranchia</taxon>
        <taxon>Euthyneura</taxon>
        <taxon>Panpulmonata</taxon>
        <taxon>Sacoglossa</taxon>
        <taxon>Placobranchoidea</taxon>
        <taxon>Plakobranchidae</taxon>
        <taxon>Plakobranchus</taxon>
    </lineage>
</organism>
<proteinExistence type="predicted"/>
<name>A0AAV3ZLC1_9GAST</name>